<dbReference type="InterPro" id="IPR035500">
    <property type="entry name" value="NHR-like_dom_sf"/>
</dbReference>
<dbReference type="InterPro" id="IPR000536">
    <property type="entry name" value="Nucl_hrmn_rcpt_lig-bd"/>
</dbReference>
<evidence type="ECO:0000256" key="2">
    <source>
        <dbReference type="ARBA" id="ARBA00023163"/>
    </source>
</evidence>
<dbReference type="Gene3D" id="1.10.565.10">
    <property type="entry name" value="Retinoid X Receptor"/>
    <property type="match status" value="1"/>
</dbReference>
<name>A0A2D4HD70_MICLE</name>
<keyword evidence="2" id="KW-0804">Transcription</keyword>
<dbReference type="InterPro" id="IPR050274">
    <property type="entry name" value="Nuclear_hormone_rcpt_NR2"/>
</dbReference>
<dbReference type="SUPFAM" id="SSF48508">
    <property type="entry name" value="Nuclear receptor ligand-binding domain"/>
    <property type="match status" value="1"/>
</dbReference>
<dbReference type="Pfam" id="PF00104">
    <property type="entry name" value="Hormone_recep"/>
    <property type="match status" value="1"/>
</dbReference>
<dbReference type="PROSITE" id="PS51843">
    <property type="entry name" value="NR_LBD"/>
    <property type="match status" value="1"/>
</dbReference>
<feature type="domain" description="NR LBD" evidence="5">
    <location>
        <begin position="1"/>
        <end position="109"/>
    </location>
</feature>
<keyword evidence="1" id="KW-0805">Transcription regulation</keyword>
<reference evidence="6" key="1">
    <citation type="submission" date="2017-07" db="EMBL/GenBank/DDBJ databases">
        <authorList>
            <person name="Mikheyev A."/>
            <person name="Grau M."/>
        </authorList>
    </citation>
    <scope>NUCLEOTIDE SEQUENCE</scope>
    <source>
        <tissue evidence="6">Venom_gland</tissue>
    </source>
</reference>
<dbReference type="EMBL" id="IACK01013436">
    <property type="protein sequence ID" value="LAA69897.1"/>
    <property type="molecule type" value="Transcribed_RNA"/>
</dbReference>
<protein>
    <recommendedName>
        <fullName evidence="5">NR LBD domain-containing protein</fullName>
    </recommendedName>
</protein>
<reference evidence="6" key="2">
    <citation type="submission" date="2017-11" db="EMBL/GenBank/DDBJ databases">
        <title>Coralsnake Venomics: Analyses of Venom Gland Transcriptomes and Proteomes of Six Brazilian Taxa.</title>
        <authorList>
            <person name="Aird S.D."/>
            <person name="Jorge da Silva N."/>
            <person name="Qiu L."/>
            <person name="Villar-Briones A."/>
            <person name="Aparecida-Saddi V."/>
            <person name="Campos-Telles M.P."/>
            <person name="Grau M."/>
            <person name="Mikheyev A.S."/>
        </authorList>
    </citation>
    <scope>NUCLEOTIDE SEQUENCE</scope>
    <source>
        <tissue evidence="6">Venom_gland</tissue>
    </source>
</reference>
<organism evidence="6">
    <name type="scientific">Micrurus lemniscatus lemniscatus</name>
    <dbReference type="NCBI Taxonomy" id="129467"/>
    <lineage>
        <taxon>Eukaryota</taxon>
        <taxon>Metazoa</taxon>
        <taxon>Chordata</taxon>
        <taxon>Craniata</taxon>
        <taxon>Vertebrata</taxon>
        <taxon>Euteleostomi</taxon>
        <taxon>Lepidosauria</taxon>
        <taxon>Squamata</taxon>
        <taxon>Bifurcata</taxon>
        <taxon>Unidentata</taxon>
        <taxon>Episquamata</taxon>
        <taxon>Toxicofera</taxon>
        <taxon>Serpentes</taxon>
        <taxon>Colubroidea</taxon>
        <taxon>Elapidae</taxon>
        <taxon>Elapinae</taxon>
        <taxon>Micrurus</taxon>
    </lineage>
</organism>
<dbReference type="AlphaFoldDB" id="A0A2D4HD70"/>
<sequence length="109" mass="11916">MSQAEVLSHQIPLSSLNVGTTDISVKKIAGISDICESMKQQLLVLVEWAKYIPSFCELRLDDQVALLRAHAGEHLLLGAAKRSMAYKDIILLGNDLSSIATVLKVRLAE</sequence>
<proteinExistence type="predicted"/>
<evidence type="ECO:0000313" key="6">
    <source>
        <dbReference type="EMBL" id="LAA69897.1"/>
    </source>
</evidence>
<dbReference type="PANTHER" id="PTHR24083">
    <property type="entry name" value="NUCLEAR HORMONE RECEPTOR"/>
    <property type="match status" value="1"/>
</dbReference>
<evidence type="ECO:0000256" key="4">
    <source>
        <dbReference type="ARBA" id="ARBA00023242"/>
    </source>
</evidence>
<evidence type="ECO:0000256" key="3">
    <source>
        <dbReference type="ARBA" id="ARBA00023170"/>
    </source>
</evidence>
<evidence type="ECO:0000259" key="5">
    <source>
        <dbReference type="PROSITE" id="PS51843"/>
    </source>
</evidence>
<accession>A0A2D4HD70</accession>
<keyword evidence="3" id="KW-0675">Receptor</keyword>
<keyword evidence="4" id="KW-0539">Nucleus</keyword>
<evidence type="ECO:0000256" key="1">
    <source>
        <dbReference type="ARBA" id="ARBA00023015"/>
    </source>
</evidence>